<proteinExistence type="predicted"/>
<protein>
    <submittedName>
        <fullName evidence="1">Bm10462</fullName>
    </submittedName>
</protein>
<name>A0A1I9G3M5_BRUMA</name>
<accession>A0A1I9G3M5</accession>
<organism evidence="1">
    <name type="scientific">Brugia malayi</name>
    <name type="common">Filarial nematode worm</name>
    <dbReference type="NCBI Taxonomy" id="6279"/>
    <lineage>
        <taxon>Eukaryota</taxon>
        <taxon>Metazoa</taxon>
        <taxon>Ecdysozoa</taxon>
        <taxon>Nematoda</taxon>
        <taxon>Chromadorea</taxon>
        <taxon>Rhabditida</taxon>
        <taxon>Spirurina</taxon>
        <taxon>Spiruromorpha</taxon>
        <taxon>Filarioidea</taxon>
        <taxon>Onchocercidae</taxon>
        <taxon>Brugia</taxon>
    </lineage>
</organism>
<reference evidence="1" key="1">
    <citation type="journal article" date="2007" name="Science">
        <title>Draft genome of the filarial nematode parasite Brugia malayi.</title>
        <authorList>
            <person name="Ghedin E."/>
            <person name="Wang S."/>
            <person name="Spiro D."/>
            <person name="Caler E."/>
            <person name="Zhao Q."/>
            <person name="Crabtree J."/>
            <person name="Allen J.E."/>
            <person name="Delcher A.L."/>
            <person name="Guiliano D.B."/>
            <person name="Miranda-Saavedra D."/>
            <person name="Angiuoli S.V."/>
            <person name="Creasy T."/>
            <person name="Amedeo P."/>
            <person name="Haas B."/>
            <person name="El-Sayed N.M."/>
            <person name="Wortman J.R."/>
            <person name="Feldblyum T."/>
            <person name="Tallon L."/>
            <person name="Schatz M."/>
            <person name="Shumway M."/>
            <person name="Koo H."/>
            <person name="Salzberg S.L."/>
            <person name="Schobel S."/>
            <person name="Pertea M."/>
            <person name="Pop M."/>
            <person name="White O."/>
            <person name="Barton G.J."/>
            <person name="Carlow C.K."/>
            <person name="Crawford M.J."/>
            <person name="Daub J."/>
            <person name="Dimmic M.W."/>
            <person name="Estes C.F."/>
            <person name="Foster J.M."/>
            <person name="Ganatra M."/>
            <person name="Gregory W.F."/>
            <person name="Johnson N.M."/>
            <person name="Jin J."/>
            <person name="Komuniecki R."/>
            <person name="Korf I."/>
            <person name="Kumar S."/>
            <person name="Laney S."/>
            <person name="Li B.W."/>
            <person name="Li W."/>
            <person name="Lindblom T.H."/>
            <person name="Lustigman S."/>
            <person name="Ma D."/>
            <person name="Maina C.V."/>
            <person name="Martin D.M."/>
            <person name="McCarter J.P."/>
            <person name="McReynolds L."/>
            <person name="Mitreva M."/>
            <person name="Nutman T.B."/>
            <person name="Parkinson J."/>
            <person name="Peregrin-Alvarez J.M."/>
            <person name="Poole C."/>
            <person name="Ren Q."/>
            <person name="Saunders L."/>
            <person name="Sluder A.E."/>
            <person name="Smith K."/>
            <person name="Stanke M."/>
            <person name="Unnasch T.R."/>
            <person name="Ware J."/>
            <person name="Wei A.D."/>
            <person name="Weil G."/>
            <person name="Williams D.J."/>
            <person name="Zhang Y."/>
            <person name="Williams S.A."/>
            <person name="Fraser-Liggett C."/>
            <person name="Slatko B."/>
            <person name="Blaxter M.L."/>
            <person name="Scott A.L."/>
        </authorList>
    </citation>
    <scope>NUCLEOTIDE SEQUENCE</scope>
    <source>
        <strain evidence="1">FR3</strain>
    </source>
</reference>
<evidence type="ECO:0000313" key="1">
    <source>
        <dbReference type="EMBL" id="CDP98265.1"/>
    </source>
</evidence>
<dbReference type="AlphaFoldDB" id="A0A1I9G3M5"/>
<sequence>MNHFYPVSVSPNEPCGVPILPPNGADLKIKVFLDDWPAYIAAFLMSDPHDLTKTWGDIDSAVRRIAARCEVYKDPTDRVFSEATEAGKLVEIKESFEEEALQFRLAVIRQRLKQEKRDSWLRPSAYYYMGLVKY</sequence>
<gene>
    <name evidence="1" type="primary">Bm10462</name>
    <name evidence="1" type="ORF">BM_Bm10462</name>
</gene>
<reference evidence="1" key="2">
    <citation type="submission" date="2012-12" db="EMBL/GenBank/DDBJ databases">
        <authorList>
            <consortium name="WormBase Consortium"/>
            <person name="Ghedin E."/>
            <person name="Paulini M."/>
        </authorList>
    </citation>
    <scope>NUCLEOTIDE SEQUENCE</scope>
    <source>
        <strain evidence="1">FR3</strain>
    </source>
</reference>
<dbReference type="EMBL" id="LN856994">
    <property type="protein sequence ID" value="CDP98265.1"/>
    <property type="molecule type" value="Genomic_DNA"/>
</dbReference>
<dbReference type="OMA" id="YYYMGLV"/>